<feature type="region of interest" description="Disordered" evidence="1">
    <location>
        <begin position="15"/>
        <end position="35"/>
    </location>
</feature>
<dbReference type="Proteomes" id="UP000264702">
    <property type="component" value="Unassembled WGS sequence"/>
</dbReference>
<evidence type="ECO:0000313" key="2">
    <source>
        <dbReference type="EMBL" id="RFU17728.1"/>
    </source>
</evidence>
<keyword evidence="3" id="KW-1185">Reference proteome</keyword>
<organism evidence="2 3">
    <name type="scientific">Paracidobacterium acidisoli</name>
    <dbReference type="NCBI Taxonomy" id="2303751"/>
    <lineage>
        <taxon>Bacteria</taxon>
        <taxon>Pseudomonadati</taxon>
        <taxon>Acidobacteriota</taxon>
        <taxon>Terriglobia</taxon>
        <taxon>Terriglobales</taxon>
        <taxon>Acidobacteriaceae</taxon>
        <taxon>Paracidobacterium</taxon>
    </lineage>
</organism>
<comment type="caution">
    <text evidence="2">The sequence shown here is derived from an EMBL/GenBank/DDBJ whole genome shotgun (WGS) entry which is preliminary data.</text>
</comment>
<evidence type="ECO:0000256" key="1">
    <source>
        <dbReference type="SAM" id="MobiDB-lite"/>
    </source>
</evidence>
<accession>A0A372IS66</accession>
<proteinExistence type="predicted"/>
<dbReference type="EMBL" id="QVQT01000002">
    <property type="protein sequence ID" value="RFU17728.1"/>
    <property type="molecule type" value="Genomic_DNA"/>
</dbReference>
<dbReference type="AlphaFoldDB" id="A0A372IS66"/>
<protein>
    <submittedName>
        <fullName evidence="2">Uncharacterized protein</fullName>
    </submittedName>
</protein>
<gene>
    <name evidence="2" type="ORF">D0Y96_06285</name>
</gene>
<evidence type="ECO:0000313" key="3">
    <source>
        <dbReference type="Proteomes" id="UP000264702"/>
    </source>
</evidence>
<name>A0A372IS66_9BACT</name>
<sequence>MMETLLPGGLFLFNDLDGDDTRPSAGGARNDPSRNRSKTYVFQVDDISTFRTPMDALSLFLCVGTWDSKTHGLLGGVDVSATNGLMR</sequence>
<reference evidence="2 3" key="1">
    <citation type="submission" date="2018-08" db="EMBL/GenBank/DDBJ databases">
        <title>Acidipila sp. 4G-K13, an acidobacterium isolated from forest soil.</title>
        <authorList>
            <person name="Gao Z.-H."/>
            <person name="Qiu L.-H."/>
        </authorList>
    </citation>
    <scope>NUCLEOTIDE SEQUENCE [LARGE SCALE GENOMIC DNA]</scope>
    <source>
        <strain evidence="2 3">4G-K13</strain>
    </source>
</reference>